<evidence type="ECO:0000313" key="1">
    <source>
        <dbReference type="EMBL" id="AKQ41174.2"/>
    </source>
</evidence>
<reference evidence="1 2" key="1">
    <citation type="journal article" date="2015" name="Int. J. Syst. Evol. Microbiol.">
        <title>Erythrobacter atlanticus sp. nov., a bacterium from ocean sediment able to degrade polycyclic aromatic hydrocarbons.</title>
        <authorList>
            <person name="Zhuang L."/>
            <person name="Liu Y."/>
            <person name="Wang L."/>
            <person name="Wang W."/>
            <person name="Shao Z."/>
        </authorList>
    </citation>
    <scope>NUCLEOTIDE SEQUENCE [LARGE SCALE GENOMIC DNA]</scope>
    <source>
        <strain evidence="2">s21-N3</strain>
    </source>
</reference>
<dbReference type="STRING" id="1648404.CP97_02635"/>
<reference evidence="2" key="2">
    <citation type="submission" date="2015-04" db="EMBL/GenBank/DDBJ databases">
        <title>The complete genome sequence of Erythrobacter sp. s21-N3.</title>
        <authorList>
            <person name="Zhuang L."/>
            <person name="Liu Y."/>
            <person name="Shao Z."/>
        </authorList>
    </citation>
    <scope>NUCLEOTIDE SEQUENCE [LARGE SCALE GENOMIC DNA]</scope>
    <source>
        <strain evidence="2">s21-N3</strain>
    </source>
</reference>
<organism evidence="1 2">
    <name type="scientific">Aurantiacibacter atlanticus</name>
    <dbReference type="NCBI Taxonomy" id="1648404"/>
    <lineage>
        <taxon>Bacteria</taxon>
        <taxon>Pseudomonadati</taxon>
        <taxon>Pseudomonadota</taxon>
        <taxon>Alphaproteobacteria</taxon>
        <taxon>Sphingomonadales</taxon>
        <taxon>Erythrobacteraceae</taxon>
        <taxon>Aurantiacibacter</taxon>
    </lineage>
</organism>
<dbReference type="RefSeq" id="WP_149036403.1">
    <property type="nucleotide sequence ID" value="NZ_CP011310.1"/>
</dbReference>
<evidence type="ECO:0000313" key="2">
    <source>
        <dbReference type="Proteomes" id="UP000059113"/>
    </source>
</evidence>
<sequence>MFEMSEQPFPPDPDDHKPHRVALRAMESWHWRFADPDGVLFTAGKELAVVVSKLAMAGQDDPKADLLELLCEGLLQASGSFIWKKHQGGQYFGLEGHNETITTRQWCVLRELIAQTEEELAGNGWPDVTTDLEELGYKNTEICEWKPDDNRFSTAICSGDHASRGPSYKEELLSFYDISVCPAPMSADTDEGFDGSPKPVSLVDKGGRPPAANWELAALELAGRYYKGDFKPSSKADVQRELAAYLAESDIHPSASTLGNHAKPIFEAFQEWDRD</sequence>
<accession>A0A0H4VDK0</accession>
<dbReference type="EMBL" id="CP011310">
    <property type="protein sequence ID" value="AKQ41174.2"/>
    <property type="molecule type" value="Genomic_DNA"/>
</dbReference>
<gene>
    <name evidence="1" type="ORF">CP97_02635</name>
</gene>
<dbReference type="AlphaFoldDB" id="A0A0H4VDK0"/>
<dbReference type="Proteomes" id="UP000059113">
    <property type="component" value="Chromosome"/>
</dbReference>
<dbReference type="OrthoDB" id="7595214at2"/>
<keyword evidence="2" id="KW-1185">Reference proteome</keyword>
<protein>
    <submittedName>
        <fullName evidence="1">Uncharacterized protein</fullName>
    </submittedName>
</protein>
<proteinExistence type="predicted"/>
<dbReference type="KEGG" id="ery:CP97_02635"/>
<name>A0A0H4VDK0_9SPHN</name>